<gene>
    <name evidence="1" type="ORF">LCGC14_2169580</name>
</gene>
<evidence type="ECO:0000313" key="1">
    <source>
        <dbReference type="EMBL" id="KKL63990.1"/>
    </source>
</evidence>
<comment type="caution">
    <text evidence="1">The sequence shown here is derived from an EMBL/GenBank/DDBJ whole genome shotgun (WGS) entry which is preliminary data.</text>
</comment>
<reference evidence="1" key="1">
    <citation type="journal article" date="2015" name="Nature">
        <title>Complex archaea that bridge the gap between prokaryotes and eukaryotes.</title>
        <authorList>
            <person name="Spang A."/>
            <person name="Saw J.H."/>
            <person name="Jorgensen S.L."/>
            <person name="Zaremba-Niedzwiedzka K."/>
            <person name="Martijn J."/>
            <person name="Lind A.E."/>
            <person name="van Eijk R."/>
            <person name="Schleper C."/>
            <person name="Guy L."/>
            <person name="Ettema T.J."/>
        </authorList>
    </citation>
    <scope>NUCLEOTIDE SEQUENCE</scope>
</reference>
<proteinExistence type="predicted"/>
<protein>
    <submittedName>
        <fullName evidence="1">Uncharacterized protein</fullName>
    </submittedName>
</protein>
<accession>A0A0F9G347</accession>
<organism evidence="1">
    <name type="scientific">marine sediment metagenome</name>
    <dbReference type="NCBI Taxonomy" id="412755"/>
    <lineage>
        <taxon>unclassified sequences</taxon>
        <taxon>metagenomes</taxon>
        <taxon>ecological metagenomes</taxon>
    </lineage>
</organism>
<sequence>MSQGRRIGLLVTACVLVLHGCEEPPPAKSSPKPAPAFAHTTSAPSTQPIVEMWNGGIYLAGIKPFLLFTAWEDGTVLVRRPVEPRTAPHRQQLFVGKASRADIEDLLKISQKAGFFDPPIKGPLLYVDGPEFIITIRYRGKENTLTYHGGDPKLDQIGPNASPSRAKMEAFHKLWAAVRAAIKRVPVTGLSEFKGQPPTFKR</sequence>
<dbReference type="AlphaFoldDB" id="A0A0F9G347"/>
<name>A0A0F9G347_9ZZZZ</name>
<dbReference type="EMBL" id="LAZR01027983">
    <property type="protein sequence ID" value="KKL63990.1"/>
    <property type="molecule type" value="Genomic_DNA"/>
</dbReference>